<dbReference type="AlphaFoldDB" id="A0A915JM65"/>
<accession>A0A915JM65</accession>
<evidence type="ECO:0000313" key="1">
    <source>
        <dbReference type="Proteomes" id="UP000887565"/>
    </source>
</evidence>
<organism evidence="1 2">
    <name type="scientific">Romanomermis culicivorax</name>
    <name type="common">Nematode worm</name>
    <dbReference type="NCBI Taxonomy" id="13658"/>
    <lineage>
        <taxon>Eukaryota</taxon>
        <taxon>Metazoa</taxon>
        <taxon>Ecdysozoa</taxon>
        <taxon>Nematoda</taxon>
        <taxon>Enoplea</taxon>
        <taxon>Dorylaimia</taxon>
        <taxon>Mermithida</taxon>
        <taxon>Mermithoidea</taxon>
        <taxon>Mermithidae</taxon>
        <taxon>Romanomermis</taxon>
    </lineage>
</organism>
<evidence type="ECO:0000313" key="2">
    <source>
        <dbReference type="WBParaSite" id="nRc.2.0.1.t27299-RA"/>
    </source>
</evidence>
<protein>
    <submittedName>
        <fullName evidence="2">Uncharacterized protein</fullName>
    </submittedName>
</protein>
<name>A0A915JM65_ROMCU</name>
<sequence length="62" mass="7448">MLVEYAHERVYSEVSDSRVNDFQLGDYQDERLEHAELYNNYTEDCGYLNDQLYCIMSKKTKN</sequence>
<dbReference type="WBParaSite" id="nRc.2.0.1.t27299-RA">
    <property type="protein sequence ID" value="nRc.2.0.1.t27299-RA"/>
    <property type="gene ID" value="nRc.2.0.1.g27299"/>
</dbReference>
<dbReference type="Proteomes" id="UP000887565">
    <property type="component" value="Unplaced"/>
</dbReference>
<reference evidence="2" key="1">
    <citation type="submission" date="2022-11" db="UniProtKB">
        <authorList>
            <consortium name="WormBaseParasite"/>
        </authorList>
    </citation>
    <scope>IDENTIFICATION</scope>
</reference>
<proteinExistence type="predicted"/>
<keyword evidence="1" id="KW-1185">Reference proteome</keyword>